<dbReference type="OrthoDB" id="346673at2759"/>
<feature type="compositionally biased region" description="Basic residues" evidence="6">
    <location>
        <begin position="236"/>
        <end position="248"/>
    </location>
</feature>
<evidence type="ECO:0000256" key="1">
    <source>
        <dbReference type="ARBA" id="ARBA00004123"/>
    </source>
</evidence>
<dbReference type="InterPro" id="IPR007220">
    <property type="entry name" value="ORC2"/>
</dbReference>
<dbReference type="InterPro" id="IPR056773">
    <property type="entry name" value="WHD_ORC2"/>
</dbReference>
<reference evidence="9 10" key="1">
    <citation type="submission" date="2020-11" db="EMBL/GenBank/DDBJ databases">
        <title>Kefir isolates.</title>
        <authorList>
            <person name="Marcisauskas S."/>
            <person name="Kim Y."/>
            <person name="Blasche S."/>
        </authorList>
    </citation>
    <scope>NUCLEOTIDE SEQUENCE [LARGE SCALE GENOMIC DNA]</scope>
    <source>
        <strain evidence="9 10">KR</strain>
    </source>
</reference>
<protein>
    <recommendedName>
        <fullName evidence="5">Origin recognition complex subunit 2</fullName>
    </recommendedName>
</protein>
<comment type="similarity">
    <text evidence="2 5">Belongs to the ORC2 family.</text>
</comment>
<feature type="compositionally biased region" description="Acidic residues" evidence="6">
    <location>
        <begin position="57"/>
        <end position="67"/>
    </location>
</feature>
<keyword evidence="10" id="KW-1185">Reference proteome</keyword>
<feature type="compositionally biased region" description="Low complexity" evidence="6">
    <location>
        <begin position="8"/>
        <end position="25"/>
    </location>
</feature>
<evidence type="ECO:0000259" key="8">
    <source>
        <dbReference type="Pfam" id="PF24882"/>
    </source>
</evidence>
<feature type="domain" description="Origin recognition complex subunit 2 RecA-like" evidence="7">
    <location>
        <begin position="144"/>
        <end position="214"/>
    </location>
</feature>
<dbReference type="GO" id="GO:0005664">
    <property type="term" value="C:nuclear origin of replication recognition complex"/>
    <property type="evidence" value="ECO:0007669"/>
    <property type="project" value="UniProtKB-UniRule"/>
</dbReference>
<feature type="domain" description="Origin recognition complex subunit 2 RecA-like" evidence="7">
    <location>
        <begin position="295"/>
        <end position="387"/>
    </location>
</feature>
<dbReference type="PANTHER" id="PTHR14052">
    <property type="entry name" value="ORIGIN RECOGNITION COMPLEX SUBUNIT 2"/>
    <property type="match status" value="1"/>
</dbReference>
<gene>
    <name evidence="9" type="primary">ORC2</name>
    <name evidence="9" type="ORF">C6P46_000963</name>
</gene>
<evidence type="ECO:0000256" key="2">
    <source>
        <dbReference type="ARBA" id="ARBA00007421"/>
    </source>
</evidence>
<dbReference type="Pfam" id="PF04084">
    <property type="entry name" value="RecA-like_ORC2"/>
    <property type="match status" value="2"/>
</dbReference>
<evidence type="ECO:0000256" key="3">
    <source>
        <dbReference type="ARBA" id="ARBA00022705"/>
    </source>
</evidence>
<dbReference type="Pfam" id="PF24882">
    <property type="entry name" value="WHD_ORC2"/>
    <property type="match status" value="1"/>
</dbReference>
<feature type="region of interest" description="Disordered" evidence="6">
    <location>
        <begin position="534"/>
        <end position="570"/>
    </location>
</feature>
<comment type="function">
    <text evidence="5">Component of the origin recognition complex (ORC) that binds origins of replication. DNA-binding is ATP-dependent. ORC is required to assemble the pre-replication complex necessary to initiate DNA replication.</text>
</comment>
<proteinExistence type="inferred from homology"/>
<evidence type="ECO:0000256" key="4">
    <source>
        <dbReference type="ARBA" id="ARBA00023242"/>
    </source>
</evidence>
<feature type="region of interest" description="Disordered" evidence="6">
    <location>
        <begin position="1"/>
        <end position="74"/>
    </location>
</feature>
<evidence type="ECO:0000313" key="10">
    <source>
        <dbReference type="Proteomes" id="UP000777482"/>
    </source>
</evidence>
<sequence>MPPRKARSTASKATTTPKSSPSKPSAKAKGKRKAEASDAAAPSPRRRPRLAAPNAGLDDDDDGSDGEDAYRDDGDDEAAAQFVTASGGDAYMLYSTQTSRTSDTLLSTAVDPAFTLASYAAALRKYDTLAPPELAQEREARLAKARNRFARWTFDLEEGGFNVLITGVGSKRRILNEYAERVRSSRGDVVVVNGYDTAATLIDVVAALEDIVRARGGVRQQGAEEEEEEEALNTPRRTRRSPTKKGKGKATTGAGAVGGTYATARPVSALESRVRRLCSSLRLASTTTPAAESSSNQETVRPIYLVIHSLDGPVLRLPKNIALLALLAAQPHVHVVASVDHVRSSLLFPTALAAARPPFASSSSSTAAAAEDLLHLSYRAFTWIHYDCPTLVPYDVELASLGTLSTLLPPSVFPPLSTSLDPTAASLAQSATHVLASVTDRARRLFNLLGQEQVRMAEALPREVERGMRLLGQAGGGAASAAGGGAAAAAVEKAPAIAISLASLKEKATDALIATHPDQVDGFLSEFKDHGVVRSSNTAPDKVEGVHDDDDDDEEEDREGGQHGAEGGEWVWIPLAREALEEVLLELGIDE</sequence>
<feature type="domain" description="Origin recognition complex subunit 2 winged-helix" evidence="8">
    <location>
        <begin position="494"/>
        <end position="578"/>
    </location>
</feature>
<dbReference type="AlphaFoldDB" id="A0A9P6W5T0"/>
<dbReference type="GO" id="GO:0006260">
    <property type="term" value="P:DNA replication"/>
    <property type="evidence" value="ECO:0007669"/>
    <property type="project" value="UniProtKB-UniRule"/>
</dbReference>
<accession>A0A9P6W5T0</accession>
<keyword evidence="4 5" id="KW-0539">Nucleus</keyword>
<evidence type="ECO:0000259" key="7">
    <source>
        <dbReference type="Pfam" id="PF04084"/>
    </source>
</evidence>
<dbReference type="PANTHER" id="PTHR14052:SF0">
    <property type="entry name" value="ORIGIN RECOGNITION COMPLEX SUBUNIT 2"/>
    <property type="match status" value="1"/>
</dbReference>
<feature type="region of interest" description="Disordered" evidence="6">
    <location>
        <begin position="217"/>
        <end position="257"/>
    </location>
</feature>
<comment type="subcellular location">
    <subcellularLocation>
        <location evidence="1 5">Nucleus</location>
    </subcellularLocation>
</comment>
<comment type="caution">
    <text evidence="9">The sequence shown here is derived from an EMBL/GenBank/DDBJ whole genome shotgun (WGS) entry which is preliminary data.</text>
</comment>
<evidence type="ECO:0000313" key="9">
    <source>
        <dbReference type="EMBL" id="KAG0664826.1"/>
    </source>
</evidence>
<evidence type="ECO:0000256" key="6">
    <source>
        <dbReference type="SAM" id="MobiDB-lite"/>
    </source>
</evidence>
<keyword evidence="3 5" id="KW-0235">DNA replication</keyword>
<name>A0A9P6W5T0_RHOMI</name>
<organism evidence="9 10">
    <name type="scientific">Rhodotorula mucilaginosa</name>
    <name type="common">Yeast</name>
    <name type="synonym">Rhodotorula rubra</name>
    <dbReference type="NCBI Taxonomy" id="5537"/>
    <lineage>
        <taxon>Eukaryota</taxon>
        <taxon>Fungi</taxon>
        <taxon>Dikarya</taxon>
        <taxon>Basidiomycota</taxon>
        <taxon>Pucciniomycotina</taxon>
        <taxon>Microbotryomycetes</taxon>
        <taxon>Sporidiobolales</taxon>
        <taxon>Sporidiobolaceae</taxon>
        <taxon>Rhodotorula</taxon>
    </lineage>
</organism>
<feature type="compositionally biased region" description="Acidic residues" evidence="6">
    <location>
        <begin position="547"/>
        <end position="558"/>
    </location>
</feature>
<comment type="subunit">
    <text evidence="5">Component of the origin recognition complex (ORC).</text>
</comment>
<dbReference type="Proteomes" id="UP000777482">
    <property type="component" value="Unassembled WGS sequence"/>
</dbReference>
<dbReference type="GO" id="GO:0003688">
    <property type="term" value="F:DNA replication origin binding"/>
    <property type="evidence" value="ECO:0007669"/>
    <property type="project" value="UniProtKB-UniRule"/>
</dbReference>
<dbReference type="EMBL" id="PUHQ01000012">
    <property type="protein sequence ID" value="KAG0664826.1"/>
    <property type="molecule type" value="Genomic_DNA"/>
</dbReference>
<dbReference type="InterPro" id="IPR056772">
    <property type="entry name" value="RecA-like_ORC2"/>
</dbReference>
<evidence type="ECO:0000256" key="5">
    <source>
        <dbReference type="RuleBase" id="RU368084"/>
    </source>
</evidence>